<organism evidence="1 2">
    <name type="scientific">Cupriavidus oxalaticus</name>
    <dbReference type="NCBI Taxonomy" id="96344"/>
    <lineage>
        <taxon>Bacteria</taxon>
        <taxon>Pseudomonadati</taxon>
        <taxon>Pseudomonadota</taxon>
        <taxon>Betaproteobacteria</taxon>
        <taxon>Burkholderiales</taxon>
        <taxon>Burkholderiaceae</taxon>
        <taxon>Cupriavidus</taxon>
    </lineage>
</organism>
<sequence length="100" mass="10525">MRTRMPGGVAGAQPVTAAPYADCFRRDAIVGRGLCTAGAVGDMLSAVQASAVAVGDMLLVVEALESRLVTCCRPLSRLVPPCWAGHFLAERQKVTKKRVA</sequence>
<dbReference type="EMBL" id="OGUS01000129">
    <property type="protein sequence ID" value="SPC17033.1"/>
    <property type="molecule type" value="Genomic_DNA"/>
</dbReference>
<protein>
    <submittedName>
        <fullName evidence="1">Uncharacterized protein</fullName>
    </submittedName>
</protein>
<name>A0A976BF41_9BURK</name>
<evidence type="ECO:0000313" key="1">
    <source>
        <dbReference type="EMBL" id="SPC17033.1"/>
    </source>
</evidence>
<evidence type="ECO:0000313" key="2">
    <source>
        <dbReference type="Proteomes" id="UP000256862"/>
    </source>
</evidence>
<dbReference type="AlphaFoldDB" id="A0A976BF41"/>
<comment type="caution">
    <text evidence="1">The sequence shown here is derived from an EMBL/GenBank/DDBJ whole genome shotgun (WGS) entry which is preliminary data.</text>
</comment>
<accession>A0A976BF41</accession>
<gene>
    <name evidence="1" type="ORF">CO2235_70079</name>
</gene>
<reference evidence="1 2" key="1">
    <citation type="submission" date="2018-01" db="EMBL/GenBank/DDBJ databases">
        <authorList>
            <person name="Clerissi C."/>
        </authorList>
    </citation>
    <scope>NUCLEOTIDE SEQUENCE [LARGE SCALE GENOMIC DNA]</scope>
    <source>
        <strain evidence="1">Cupriavidus oxalaticus LMG 2235</strain>
    </source>
</reference>
<proteinExistence type="predicted"/>
<dbReference type="Proteomes" id="UP000256862">
    <property type="component" value="Chromosome CO2235"/>
</dbReference>